<evidence type="ECO:0000256" key="4">
    <source>
        <dbReference type="SAM" id="SignalP"/>
    </source>
</evidence>
<dbReference type="OrthoDB" id="8185902at2759"/>
<evidence type="ECO:0000256" key="3">
    <source>
        <dbReference type="ARBA" id="ARBA00060902"/>
    </source>
</evidence>
<comment type="similarity">
    <text evidence="3">Belongs to the TO family.</text>
</comment>
<dbReference type="SMART" id="SM00700">
    <property type="entry name" value="JHBP"/>
    <property type="match status" value="1"/>
</dbReference>
<dbReference type="Pfam" id="PF06585">
    <property type="entry name" value="JHBP"/>
    <property type="match status" value="1"/>
</dbReference>
<dbReference type="InterPro" id="IPR038606">
    <property type="entry name" value="To_sf"/>
</dbReference>
<dbReference type="PANTHER" id="PTHR11008">
    <property type="entry name" value="PROTEIN TAKEOUT-LIKE PROTEIN"/>
    <property type="match status" value="1"/>
</dbReference>
<evidence type="ECO:0000256" key="2">
    <source>
        <dbReference type="ARBA" id="ARBA00023108"/>
    </source>
</evidence>
<accession>A0A9N9TS00</accession>
<organism evidence="5 6">
    <name type="scientific">Phyllotreta striolata</name>
    <name type="common">Striped flea beetle</name>
    <name type="synonym">Crioceris striolata</name>
    <dbReference type="NCBI Taxonomy" id="444603"/>
    <lineage>
        <taxon>Eukaryota</taxon>
        <taxon>Metazoa</taxon>
        <taxon>Ecdysozoa</taxon>
        <taxon>Arthropoda</taxon>
        <taxon>Hexapoda</taxon>
        <taxon>Insecta</taxon>
        <taxon>Pterygota</taxon>
        <taxon>Neoptera</taxon>
        <taxon>Endopterygota</taxon>
        <taxon>Coleoptera</taxon>
        <taxon>Polyphaga</taxon>
        <taxon>Cucujiformia</taxon>
        <taxon>Chrysomeloidea</taxon>
        <taxon>Chrysomelidae</taxon>
        <taxon>Galerucinae</taxon>
        <taxon>Alticini</taxon>
        <taxon>Phyllotreta</taxon>
    </lineage>
</organism>
<sequence length="254" mass="28577">MWSIYVLLALWISAGEIYGSDIPPYIKQCQEGDPEVIKCFIQAIHHLRPYLEKGIKEIELPSVEPFKMDELTLSFTTGPNGYKVSLKNIDVFGASRFRVETLRLATEKRPFEAKIRIPQLTIDSTYESSGVLIILPASGNGTFNGRLEDILATVRGTTSVMTIENSKYLHVDSLKVDLDVKDLGLEVKNIYRNNLILTQAINLFLRQNGKEVFNVMLPQLKTKLSKLFMDIANSLLSHVPIATFYVPKLAQSVS</sequence>
<reference evidence="5" key="1">
    <citation type="submission" date="2022-01" db="EMBL/GenBank/DDBJ databases">
        <authorList>
            <person name="King R."/>
        </authorList>
    </citation>
    <scope>NUCLEOTIDE SEQUENCE</scope>
</reference>
<keyword evidence="2" id="KW-0090">Biological rhythms</keyword>
<evidence type="ECO:0000256" key="1">
    <source>
        <dbReference type="ARBA" id="ARBA00022729"/>
    </source>
</evidence>
<gene>
    <name evidence="5" type="ORF">PHYEVI_LOCUS5618</name>
</gene>
<evidence type="ECO:0000313" key="5">
    <source>
        <dbReference type="EMBL" id="CAG9859244.1"/>
    </source>
</evidence>
<dbReference type="FunFam" id="3.15.10.30:FF:000001">
    <property type="entry name" value="Takeout-like protein 1"/>
    <property type="match status" value="1"/>
</dbReference>
<evidence type="ECO:0000313" key="6">
    <source>
        <dbReference type="Proteomes" id="UP001153712"/>
    </source>
</evidence>
<protein>
    <submittedName>
        <fullName evidence="5">Uncharacterized protein</fullName>
    </submittedName>
</protein>
<proteinExistence type="inferred from homology"/>
<dbReference type="Proteomes" id="UP001153712">
    <property type="component" value="Chromosome 2"/>
</dbReference>
<feature type="chain" id="PRO_5040243300" evidence="4">
    <location>
        <begin position="20"/>
        <end position="254"/>
    </location>
</feature>
<dbReference type="EMBL" id="OU900095">
    <property type="protein sequence ID" value="CAG9859244.1"/>
    <property type="molecule type" value="Genomic_DNA"/>
</dbReference>
<keyword evidence="6" id="KW-1185">Reference proteome</keyword>
<dbReference type="GO" id="GO:0007623">
    <property type="term" value="P:circadian rhythm"/>
    <property type="evidence" value="ECO:0007669"/>
    <property type="project" value="UniProtKB-ARBA"/>
</dbReference>
<name>A0A9N9TS00_PHYSR</name>
<keyword evidence="1 4" id="KW-0732">Signal</keyword>
<dbReference type="GO" id="GO:0005615">
    <property type="term" value="C:extracellular space"/>
    <property type="evidence" value="ECO:0007669"/>
    <property type="project" value="TreeGrafter"/>
</dbReference>
<dbReference type="Gene3D" id="3.15.10.30">
    <property type="entry name" value="Haemolymph juvenile hormone binding protein"/>
    <property type="match status" value="1"/>
</dbReference>
<feature type="signal peptide" evidence="4">
    <location>
        <begin position="1"/>
        <end position="19"/>
    </location>
</feature>
<dbReference type="AlphaFoldDB" id="A0A9N9TS00"/>
<dbReference type="PANTHER" id="PTHR11008:SF41">
    <property type="entry name" value="RE70318P"/>
    <property type="match status" value="1"/>
</dbReference>
<dbReference type="InterPro" id="IPR010562">
    <property type="entry name" value="Haemolymph_juvenile_hormone-bd"/>
</dbReference>